<proteinExistence type="predicted"/>
<dbReference type="EMBL" id="WTPW01001311">
    <property type="protein sequence ID" value="KAF0443464.1"/>
    <property type="molecule type" value="Genomic_DNA"/>
</dbReference>
<protein>
    <recommendedName>
        <fullName evidence="1">ZSWIM1/3 RNaseH-like domain-containing protein</fullName>
    </recommendedName>
</protein>
<name>A0A8H4A6H2_GIGMA</name>
<dbReference type="InterPro" id="IPR048324">
    <property type="entry name" value="ZSWIM1-3_RNaseH-like"/>
</dbReference>
<dbReference type="AlphaFoldDB" id="A0A8H4A6H2"/>
<feature type="domain" description="ZSWIM1/3 RNaseH-like" evidence="1">
    <location>
        <begin position="6"/>
        <end position="90"/>
    </location>
</feature>
<reference evidence="2 3" key="1">
    <citation type="journal article" date="2019" name="Environ. Microbiol.">
        <title>At the nexus of three kingdoms: the genome of the mycorrhizal fungus Gigaspora margarita provides insights into plant, endobacterial and fungal interactions.</title>
        <authorList>
            <person name="Venice F."/>
            <person name="Ghignone S."/>
            <person name="Salvioli di Fossalunga A."/>
            <person name="Amselem J."/>
            <person name="Novero M."/>
            <person name="Xianan X."/>
            <person name="Sedzielewska Toro K."/>
            <person name="Morin E."/>
            <person name="Lipzen A."/>
            <person name="Grigoriev I.V."/>
            <person name="Henrissat B."/>
            <person name="Martin F.M."/>
            <person name="Bonfante P."/>
        </authorList>
    </citation>
    <scope>NUCLEOTIDE SEQUENCE [LARGE SCALE GENOMIC DNA]</scope>
    <source>
        <strain evidence="2 3">BEG34</strain>
    </source>
</reference>
<accession>A0A8H4A6H2</accession>
<evidence type="ECO:0000313" key="2">
    <source>
        <dbReference type="EMBL" id="KAF0443464.1"/>
    </source>
</evidence>
<keyword evidence="3" id="KW-1185">Reference proteome</keyword>
<dbReference type="OrthoDB" id="2283661at2759"/>
<dbReference type="Proteomes" id="UP000439903">
    <property type="component" value="Unassembled WGS sequence"/>
</dbReference>
<evidence type="ECO:0000313" key="3">
    <source>
        <dbReference type="Proteomes" id="UP000439903"/>
    </source>
</evidence>
<evidence type="ECO:0000259" key="1">
    <source>
        <dbReference type="Pfam" id="PF21056"/>
    </source>
</evidence>
<gene>
    <name evidence="2" type="ORF">F8M41_003564</name>
</gene>
<organism evidence="2 3">
    <name type="scientific">Gigaspora margarita</name>
    <dbReference type="NCBI Taxonomy" id="4874"/>
    <lineage>
        <taxon>Eukaryota</taxon>
        <taxon>Fungi</taxon>
        <taxon>Fungi incertae sedis</taxon>
        <taxon>Mucoromycota</taxon>
        <taxon>Glomeromycotina</taxon>
        <taxon>Glomeromycetes</taxon>
        <taxon>Diversisporales</taxon>
        <taxon>Gigasporaceae</taxon>
        <taxon>Gigaspora</taxon>
    </lineage>
</organism>
<sequence length="125" mass="14613">MKTARVLCLDGTHRMNPIVFHLFTIIMHHPTTGSGYPIAFLISEFKRSSTLKRWLDFLKNENENLIPDIFMIDDAGEEIKAIEESFLDSSIFLYYFYVLHSWCRRLGHKHGANIDPNKAIVWQDL</sequence>
<dbReference type="Pfam" id="PF21056">
    <property type="entry name" value="ZSWIM1-3_RNaseH-like"/>
    <property type="match status" value="1"/>
</dbReference>
<comment type="caution">
    <text evidence="2">The sequence shown here is derived from an EMBL/GenBank/DDBJ whole genome shotgun (WGS) entry which is preliminary data.</text>
</comment>